<dbReference type="EMBL" id="JAAARO010000021">
    <property type="protein sequence ID" value="KAF5728772.1"/>
    <property type="molecule type" value="Genomic_DNA"/>
</dbReference>
<feature type="compositionally biased region" description="Basic residues" evidence="1">
    <location>
        <begin position="145"/>
        <end position="156"/>
    </location>
</feature>
<reference evidence="2 3" key="1">
    <citation type="journal article" date="2020" name="Nat. Commun.">
        <title>Genome of Tripterygium wilfordii and identification of cytochrome P450 involved in triptolide biosynthesis.</title>
        <authorList>
            <person name="Tu L."/>
            <person name="Su P."/>
            <person name="Zhang Z."/>
            <person name="Gao L."/>
            <person name="Wang J."/>
            <person name="Hu T."/>
            <person name="Zhou J."/>
            <person name="Zhang Y."/>
            <person name="Zhao Y."/>
            <person name="Liu Y."/>
            <person name="Song Y."/>
            <person name="Tong Y."/>
            <person name="Lu Y."/>
            <person name="Yang J."/>
            <person name="Xu C."/>
            <person name="Jia M."/>
            <person name="Peters R.J."/>
            <person name="Huang L."/>
            <person name="Gao W."/>
        </authorList>
    </citation>
    <scope>NUCLEOTIDE SEQUENCE [LARGE SCALE GENOMIC DNA]</scope>
    <source>
        <strain evidence="3">cv. XIE 37</strain>
        <tissue evidence="2">Leaf</tissue>
    </source>
</reference>
<evidence type="ECO:0000313" key="3">
    <source>
        <dbReference type="Proteomes" id="UP000593562"/>
    </source>
</evidence>
<organism evidence="2 3">
    <name type="scientific">Tripterygium wilfordii</name>
    <name type="common">Thunder God vine</name>
    <dbReference type="NCBI Taxonomy" id="458696"/>
    <lineage>
        <taxon>Eukaryota</taxon>
        <taxon>Viridiplantae</taxon>
        <taxon>Streptophyta</taxon>
        <taxon>Embryophyta</taxon>
        <taxon>Tracheophyta</taxon>
        <taxon>Spermatophyta</taxon>
        <taxon>Magnoliopsida</taxon>
        <taxon>eudicotyledons</taxon>
        <taxon>Gunneridae</taxon>
        <taxon>Pentapetalae</taxon>
        <taxon>rosids</taxon>
        <taxon>fabids</taxon>
        <taxon>Celastrales</taxon>
        <taxon>Celastraceae</taxon>
        <taxon>Tripterygium</taxon>
    </lineage>
</organism>
<feature type="region of interest" description="Disordered" evidence="1">
    <location>
        <begin position="1"/>
        <end position="46"/>
    </location>
</feature>
<feature type="compositionally biased region" description="Low complexity" evidence="1">
    <location>
        <begin position="8"/>
        <end position="18"/>
    </location>
</feature>
<sequence>MATKRLLENPPSASSSSSGEEDEELPREDNPVGSDSETESDNNLSAFKIMPIIPKSAMLVVPEPEKSGDAKVIATAADETPKRNNKKMKAEKEKRPGLSNKPDQKSSDLSKKKKNTFPNTDGADVEMAEPSDEPTFHITSALPSKRARVKKPKANKSGKEKGKVVGDENEYPVGDKIVAVNEKSKGKKKVAAKGAENKNLLGIKIESLSEGLKGENKVEVVGDENEKDYLSLIGDGKGVWWEDLSKIKSDKAEELKKNWKKLKVEELELFILKKELLKETAIAVIDAMKASQS</sequence>
<feature type="compositionally biased region" description="Basic and acidic residues" evidence="1">
    <location>
        <begin position="157"/>
        <end position="166"/>
    </location>
</feature>
<feature type="compositionally biased region" description="Basic and acidic residues" evidence="1">
    <location>
        <begin position="88"/>
        <end position="110"/>
    </location>
</feature>
<accession>A0A7J7C3S6</accession>
<dbReference type="AlphaFoldDB" id="A0A7J7C3S6"/>
<protein>
    <submittedName>
        <fullName evidence="2">Uncharacterized protein</fullName>
    </submittedName>
</protein>
<proteinExistence type="predicted"/>
<evidence type="ECO:0000256" key="1">
    <source>
        <dbReference type="SAM" id="MobiDB-lite"/>
    </source>
</evidence>
<feature type="compositionally biased region" description="Acidic residues" evidence="1">
    <location>
        <begin position="123"/>
        <end position="132"/>
    </location>
</feature>
<evidence type="ECO:0000313" key="2">
    <source>
        <dbReference type="EMBL" id="KAF5728772.1"/>
    </source>
</evidence>
<keyword evidence="3" id="KW-1185">Reference proteome</keyword>
<comment type="caution">
    <text evidence="2">The sequence shown here is derived from an EMBL/GenBank/DDBJ whole genome shotgun (WGS) entry which is preliminary data.</text>
</comment>
<name>A0A7J7C3S6_TRIWF</name>
<gene>
    <name evidence="2" type="ORF">HS088_TW21G00925</name>
</gene>
<dbReference type="Proteomes" id="UP000593562">
    <property type="component" value="Unassembled WGS sequence"/>
</dbReference>
<feature type="region of interest" description="Disordered" evidence="1">
    <location>
        <begin position="64"/>
        <end position="168"/>
    </location>
</feature>
<dbReference type="InParanoid" id="A0A7J7C3S6"/>